<evidence type="ECO:0000256" key="5">
    <source>
        <dbReference type="SAM" id="MobiDB-lite"/>
    </source>
</evidence>
<feature type="compositionally biased region" description="Acidic residues" evidence="5">
    <location>
        <begin position="23"/>
        <end position="35"/>
    </location>
</feature>
<dbReference type="Proteomes" id="UP001291623">
    <property type="component" value="Unassembled WGS sequence"/>
</dbReference>
<evidence type="ECO:0000259" key="6">
    <source>
        <dbReference type="PROSITE" id="PS50808"/>
    </source>
</evidence>
<keyword evidence="3" id="KW-0862">Zinc</keyword>
<feature type="domain" description="BED-type" evidence="6">
    <location>
        <begin position="77"/>
        <end position="123"/>
    </location>
</feature>
<accession>A0AAE1RGE3</accession>
<organism evidence="7 8">
    <name type="scientific">Anisodus tanguticus</name>
    <dbReference type="NCBI Taxonomy" id="243964"/>
    <lineage>
        <taxon>Eukaryota</taxon>
        <taxon>Viridiplantae</taxon>
        <taxon>Streptophyta</taxon>
        <taxon>Embryophyta</taxon>
        <taxon>Tracheophyta</taxon>
        <taxon>Spermatophyta</taxon>
        <taxon>Magnoliopsida</taxon>
        <taxon>eudicotyledons</taxon>
        <taxon>Gunneridae</taxon>
        <taxon>Pentapetalae</taxon>
        <taxon>asterids</taxon>
        <taxon>lamiids</taxon>
        <taxon>Solanales</taxon>
        <taxon>Solanaceae</taxon>
        <taxon>Solanoideae</taxon>
        <taxon>Hyoscyameae</taxon>
        <taxon>Anisodus</taxon>
    </lineage>
</organism>
<comment type="caution">
    <text evidence="7">The sequence shown here is derived from an EMBL/GenBank/DDBJ whole genome shotgun (WGS) entry which is preliminary data.</text>
</comment>
<evidence type="ECO:0000256" key="1">
    <source>
        <dbReference type="ARBA" id="ARBA00022723"/>
    </source>
</evidence>
<evidence type="ECO:0000313" key="7">
    <source>
        <dbReference type="EMBL" id="KAK4350412.1"/>
    </source>
</evidence>
<dbReference type="InterPro" id="IPR003656">
    <property type="entry name" value="Znf_BED"/>
</dbReference>
<evidence type="ECO:0000313" key="8">
    <source>
        <dbReference type="Proteomes" id="UP001291623"/>
    </source>
</evidence>
<dbReference type="GO" id="GO:0003677">
    <property type="term" value="F:DNA binding"/>
    <property type="evidence" value="ECO:0007669"/>
    <property type="project" value="InterPro"/>
</dbReference>
<proteinExistence type="predicted"/>
<keyword evidence="2 4" id="KW-0863">Zinc-finger</keyword>
<sequence>MSNFSGSNDDIEVDTNIENVYISDEDEVASLEEEEVEKRSPPPTKRKKDAPSSSSSKQKKPPLHPTEGGSSSQRVRKKKSKWWVHYEDTSDPDAARCSHCDLLIGCKGTNGTTPLKNHAQRCK</sequence>
<evidence type="ECO:0000256" key="4">
    <source>
        <dbReference type="PROSITE-ProRule" id="PRU00027"/>
    </source>
</evidence>
<feature type="region of interest" description="Disordered" evidence="5">
    <location>
        <begin position="1"/>
        <end position="82"/>
    </location>
</feature>
<keyword evidence="1" id="KW-0479">Metal-binding</keyword>
<reference evidence="7" key="1">
    <citation type="submission" date="2023-12" db="EMBL/GenBank/DDBJ databases">
        <title>Genome assembly of Anisodus tanguticus.</title>
        <authorList>
            <person name="Wang Y.-J."/>
        </authorList>
    </citation>
    <scope>NUCLEOTIDE SEQUENCE</scope>
    <source>
        <strain evidence="7">KB-2021</strain>
        <tissue evidence="7">Leaf</tissue>
    </source>
</reference>
<dbReference type="GO" id="GO:0008270">
    <property type="term" value="F:zinc ion binding"/>
    <property type="evidence" value="ECO:0007669"/>
    <property type="project" value="UniProtKB-KW"/>
</dbReference>
<gene>
    <name evidence="7" type="ORF">RND71_029725</name>
</gene>
<keyword evidence="8" id="KW-1185">Reference proteome</keyword>
<name>A0AAE1RGE3_9SOLA</name>
<protein>
    <recommendedName>
        <fullName evidence="6">BED-type domain-containing protein</fullName>
    </recommendedName>
</protein>
<dbReference type="PROSITE" id="PS50808">
    <property type="entry name" value="ZF_BED"/>
    <property type="match status" value="1"/>
</dbReference>
<dbReference type="AlphaFoldDB" id="A0AAE1RGE3"/>
<evidence type="ECO:0000256" key="2">
    <source>
        <dbReference type="ARBA" id="ARBA00022771"/>
    </source>
</evidence>
<evidence type="ECO:0000256" key="3">
    <source>
        <dbReference type="ARBA" id="ARBA00022833"/>
    </source>
</evidence>
<dbReference type="EMBL" id="JAVYJV010000016">
    <property type="protein sequence ID" value="KAK4350412.1"/>
    <property type="molecule type" value="Genomic_DNA"/>
</dbReference>